<evidence type="ECO:0000313" key="8">
    <source>
        <dbReference type="EMBL" id="QRY19141.1"/>
    </source>
</evidence>
<evidence type="ECO:0000313" key="2">
    <source>
        <dbReference type="EMBL" id="AJL34293.1"/>
    </source>
</evidence>
<dbReference type="Proteomes" id="UP000276891">
    <property type="component" value="Segment"/>
</dbReference>
<dbReference type="EMBL" id="MH025918">
    <property type="protein sequence ID" value="AXB49690.1"/>
    <property type="molecule type" value="Genomic_DNA"/>
</dbReference>
<organismHost>
    <name type="scientific">Phacochoerus africanus</name>
    <name type="common">Warthog</name>
    <dbReference type="NCBI Taxonomy" id="41426"/>
</organismHost>
<dbReference type="EMBL" id="KM111295">
    <property type="protein sequence ID" value="AJL34293.1"/>
    <property type="molecule type" value="Genomic_DNA"/>
</dbReference>
<reference evidence="3" key="3">
    <citation type="submission" date="2018-07" db="EMBL/GenBank/DDBJ databases">
        <title>Five whole genome sequences of African swine fever virus genotype IX from domestic pigs in Uganda.</title>
        <authorList>
            <person name="Masembe C."/>
            <person name="Sreenu V.B."/>
            <person name="Filipe A.D.S."/>
            <person name="Wilkie G."/>
            <person name="Ogweng P."/>
            <person name="Mayega F.J."/>
            <person name="Muwanika V."/>
            <person name="Biek R."/>
            <person name="Palmarini M."/>
            <person name="Davison A."/>
        </authorList>
    </citation>
    <scope>NUCLEOTIDE SEQUENCE [LARGE SCALE GENOMIC DNA]</scope>
    <source>
        <strain evidence="6">N10</strain>
        <strain evidence="5">R25</strain>
        <strain evidence="7">R35</strain>
        <strain evidence="4">R7</strain>
        <strain evidence="3">R8</strain>
    </source>
</reference>
<dbReference type="EMBL" id="KM111294">
    <property type="protein sequence ID" value="AJL34128.1"/>
    <property type="molecule type" value="Genomic_DNA"/>
</dbReference>
<proteinExistence type="predicted"/>
<dbReference type="GeneID" id="41901819"/>
<reference evidence="8" key="4">
    <citation type="journal article" name="Virol. J.">
        <title>The first complete genome sequence of the African swine fever virus genotype X and serogroup 7 isolated in domestic pigs from the Democratic Republic of Congo.</title>
        <authorList>
            <person name="Bisimwa P.N."/>
            <person name="Ongus J.R."/>
            <person name="Steinaa L."/>
            <person name="Bisimwa E.B."/>
            <person name="Bochere E."/>
            <person name="Machuka E.M."/>
            <person name="Entfellner J.D."/>
            <person name="Okoth E."/>
            <person name="Pelle R."/>
        </authorList>
    </citation>
    <scope>NUCLEOTIDE SEQUENCE</scope>
    <source>
        <strain evidence="8">Uvira B53</strain>
    </source>
</reference>
<evidence type="ECO:0000313" key="1">
    <source>
        <dbReference type="EMBL" id="AJL34128.1"/>
    </source>
</evidence>
<sequence>MNLEYVHVVQKFNQVLLELTKKVCTVVGGNKPTYWYHHIRRVCSECPSMPMSMIGPYLNVYKTQIVTKDKNFFMNFDPPAHNEYTFIIQKLKEAARNMPEDELEQYWAKLLFLLKSYIKCKPFIN</sequence>
<dbReference type="Proteomes" id="UP000273742">
    <property type="component" value="Segment"/>
</dbReference>
<name>A0A0C5BCC3_ASF</name>
<dbReference type="Proteomes" id="UP000101566">
    <property type="component" value="Segment"/>
</dbReference>
<accession>A0A0C5BCC3</accession>
<organismHost>
    <name type="scientific">Phacochoerus aethiopicus</name>
    <name type="common">Warthog</name>
    <dbReference type="NCBI Taxonomy" id="85517"/>
</organismHost>
<organismHost>
    <name type="scientific">Ornithodoros moubata</name>
    <name type="common">Soft tick</name>
    <name type="synonym">Argasid tick</name>
    <dbReference type="NCBI Taxonomy" id="6938"/>
</organismHost>
<dbReference type="GeneID" id="41901653"/>
<dbReference type="Proteomes" id="UP000105860">
    <property type="component" value="Segment"/>
</dbReference>
<dbReference type="EMBL" id="MH025920">
    <property type="protein sequence ID" value="AXB50034.1"/>
    <property type="molecule type" value="Genomic_DNA"/>
</dbReference>
<dbReference type="EMBL" id="MH025916">
    <property type="protein sequence ID" value="AXB49344.1"/>
    <property type="molecule type" value="Genomic_DNA"/>
</dbReference>
<dbReference type="SMR" id="A0A0C5BCC3"/>
<dbReference type="RefSeq" id="YP_009703013.1">
    <property type="nucleotide sequence ID" value="NC_044946.1"/>
</dbReference>
<dbReference type="EMBL" id="MH025919">
    <property type="protein sequence ID" value="AXB49861.1"/>
    <property type="molecule type" value="Genomic_DNA"/>
</dbReference>
<organismHost>
    <name type="scientific">Ornithodoros</name>
    <name type="common">relapsing fever ticks</name>
    <dbReference type="NCBI Taxonomy" id="6937"/>
</organismHost>
<dbReference type="EMBL" id="MT956648">
    <property type="protein sequence ID" value="QRY19141.1"/>
    <property type="molecule type" value="Genomic_DNA"/>
</dbReference>
<evidence type="ECO:0000313" key="7">
    <source>
        <dbReference type="EMBL" id="AXB50034.1"/>
    </source>
</evidence>
<evidence type="ECO:0000313" key="6">
    <source>
        <dbReference type="EMBL" id="AXB49861.1"/>
    </source>
</evidence>
<dbReference type="KEGG" id="vg:41901819"/>
<evidence type="ECO:0000313" key="5">
    <source>
        <dbReference type="EMBL" id="AXB49690.1"/>
    </source>
</evidence>
<dbReference type="RefSeq" id="YP_009702848.1">
    <property type="nucleotide sequence ID" value="NC_044945.1"/>
</dbReference>
<evidence type="ECO:0000313" key="9">
    <source>
        <dbReference type="Proteomes" id="UP000101566"/>
    </source>
</evidence>
<dbReference type="KEGG" id="vg:41901653"/>
<evidence type="ECO:0000313" key="3">
    <source>
        <dbReference type="EMBL" id="AXB49344.1"/>
    </source>
</evidence>
<dbReference type="Proteomes" id="UP000275389">
    <property type="component" value="Segment"/>
</dbReference>
<gene>
    <name evidence="1" type="primary">BA71V-H124R</name>
    <name evidence="3" type="synonym">H124R</name>
</gene>
<organismHost>
    <name type="scientific">Sus scrofa</name>
    <name type="common">Pig</name>
    <dbReference type="NCBI Taxonomy" id="9823"/>
</organismHost>
<evidence type="ECO:0000313" key="4">
    <source>
        <dbReference type="EMBL" id="AXB49518.1"/>
    </source>
</evidence>
<organism evidence="1 10">
    <name type="scientific">African swine fever virus</name>
    <name type="common">ASFV</name>
    <dbReference type="NCBI Taxonomy" id="10497"/>
    <lineage>
        <taxon>Viruses</taxon>
        <taxon>Varidnaviria</taxon>
        <taxon>Bamfordvirae</taxon>
        <taxon>Nucleocytoviricota</taxon>
        <taxon>Pokkesviricetes</taxon>
        <taxon>Asfuvirales</taxon>
        <taxon>Asfarviridae</taxon>
        <taxon>Asfivirus</taxon>
        <taxon>Asfivirus haemorrhagiae</taxon>
    </lineage>
</organism>
<dbReference type="Proteomes" id="UP000282153">
    <property type="component" value="Segment"/>
</dbReference>
<reference evidence="3" key="2">
    <citation type="submission" date="2018-03" db="EMBL/GenBank/DDBJ databases">
        <authorList>
            <person name="Keele B.F."/>
        </authorList>
    </citation>
    <scope>NUCLEOTIDE SEQUENCE</scope>
    <source>
        <strain evidence="6">N10</strain>
        <strain evidence="5">R25</strain>
        <strain evidence="7">R35</strain>
        <strain evidence="4">R7</strain>
        <strain evidence="3">R8</strain>
    </source>
</reference>
<organismHost>
    <name type="scientific">Potamochoerus larvatus</name>
    <name type="common">Bushpig</name>
    <dbReference type="NCBI Taxonomy" id="273792"/>
</organismHost>
<dbReference type="EMBL" id="MH025917">
    <property type="protein sequence ID" value="AXB49518.1"/>
    <property type="molecule type" value="Genomic_DNA"/>
</dbReference>
<reference evidence="9 10" key="1">
    <citation type="journal article" date="2015" name="Virus Genes">
        <title>Comparative analysis of the complete genome sequences of Kenyan African swine fever virus isolates within p72 genotypes IX and X.</title>
        <authorList>
            <person name="Bishop R.P."/>
            <person name="Fleischauer C."/>
            <person name="de Villiers E.P."/>
            <person name="Okoth E.A."/>
            <person name="Arias M."/>
            <person name="Gallardo C."/>
            <person name="Upton C."/>
        </authorList>
    </citation>
    <scope>NUCLEOTIDE SEQUENCE [LARGE SCALE GENOMIC DNA]</scope>
    <source>
        <strain evidence="1">Ken05/Tk1</strain>
        <strain evidence="2">Ken06.Bus</strain>
    </source>
</reference>
<protein>
    <submittedName>
        <fullName evidence="1">BA71V-H124R</fullName>
    </submittedName>
    <submittedName>
        <fullName evidence="3">PH124R</fullName>
    </submittedName>
</protein>
<dbReference type="Proteomes" id="UP000267661">
    <property type="component" value="Segment"/>
</dbReference>
<dbReference type="Proteomes" id="UP000663362">
    <property type="component" value="Segment"/>
</dbReference>
<evidence type="ECO:0000313" key="10">
    <source>
        <dbReference type="Proteomes" id="UP000105860"/>
    </source>
</evidence>